<dbReference type="InterPro" id="IPR036614">
    <property type="entry name" value="RusA-like_sf"/>
</dbReference>
<dbReference type="GO" id="GO:0000287">
    <property type="term" value="F:magnesium ion binding"/>
    <property type="evidence" value="ECO:0007669"/>
    <property type="project" value="InterPro"/>
</dbReference>
<organism evidence="1 2">
    <name type="scientific">Microbacterium caowuchunii</name>
    <dbReference type="NCBI Taxonomy" id="2614638"/>
    <lineage>
        <taxon>Bacteria</taxon>
        <taxon>Bacillati</taxon>
        <taxon>Actinomycetota</taxon>
        <taxon>Actinomycetes</taxon>
        <taxon>Micrococcales</taxon>
        <taxon>Microbacteriaceae</taxon>
        <taxon>Microbacterium</taxon>
    </lineage>
</organism>
<sequence length="138" mass="15650">MNTNVYTFPLPWSTPPLTLNDRFHRMKEQKLTREIRQTARRLADGLDPFVRPTVTLIWLVTTRHRRDVDNIVPTLKALCDGVVDAGLAADDTPEFMHKTMPIIAYAKGHPTAPGLFLTLWEAGEMTPDEKRALGEVEL</sequence>
<protein>
    <submittedName>
        <fullName evidence="1">Uncharacterized protein</fullName>
    </submittedName>
</protein>
<dbReference type="Proteomes" id="UP000326838">
    <property type="component" value="Unassembled WGS sequence"/>
</dbReference>
<dbReference type="Gene3D" id="3.30.1330.70">
    <property type="entry name" value="Holliday junction resolvase RusA"/>
    <property type="match status" value="1"/>
</dbReference>
<dbReference type="RefSeq" id="WP_150893038.1">
    <property type="nucleotide sequence ID" value="NZ_VYUY01000009.1"/>
</dbReference>
<evidence type="ECO:0000313" key="1">
    <source>
        <dbReference type="EMBL" id="KAA9133730.1"/>
    </source>
</evidence>
<dbReference type="SUPFAM" id="SSF103084">
    <property type="entry name" value="Holliday junction resolvase RusA"/>
    <property type="match status" value="1"/>
</dbReference>
<dbReference type="EMBL" id="VYUY01000009">
    <property type="protein sequence ID" value="KAA9133730.1"/>
    <property type="molecule type" value="Genomic_DNA"/>
</dbReference>
<keyword evidence="2" id="KW-1185">Reference proteome</keyword>
<gene>
    <name evidence="1" type="ORF">F6B40_08230</name>
</gene>
<accession>A0A5N0TFC5</accession>
<comment type="caution">
    <text evidence="1">The sequence shown here is derived from an EMBL/GenBank/DDBJ whole genome shotgun (WGS) entry which is preliminary data.</text>
</comment>
<name>A0A5N0TFC5_9MICO</name>
<evidence type="ECO:0000313" key="2">
    <source>
        <dbReference type="Proteomes" id="UP000326838"/>
    </source>
</evidence>
<reference evidence="2" key="1">
    <citation type="submission" date="2019-09" db="EMBL/GenBank/DDBJ databases">
        <title>Mumia zhuanghuii sp. nov. isolated from the intestinal contents of plateau pika (Ochotona curzoniae) in the Qinghai-Tibet plateau of China.</title>
        <authorList>
            <person name="Tian Z."/>
        </authorList>
    </citation>
    <scope>NUCLEOTIDE SEQUENCE [LARGE SCALE GENOMIC DNA]</scope>
    <source>
        <strain evidence="2">L-033</strain>
    </source>
</reference>
<dbReference type="GO" id="GO:0006281">
    <property type="term" value="P:DNA repair"/>
    <property type="evidence" value="ECO:0007669"/>
    <property type="project" value="InterPro"/>
</dbReference>
<dbReference type="AlphaFoldDB" id="A0A5N0TFC5"/>
<dbReference type="GO" id="GO:0006310">
    <property type="term" value="P:DNA recombination"/>
    <property type="evidence" value="ECO:0007669"/>
    <property type="project" value="InterPro"/>
</dbReference>
<proteinExistence type="predicted"/>